<protein>
    <submittedName>
        <fullName evidence="1">Uncharacterized protein</fullName>
    </submittedName>
</protein>
<reference evidence="1" key="1">
    <citation type="submission" date="2019-08" db="EMBL/GenBank/DDBJ databases">
        <authorList>
            <person name="Kucharzyk K."/>
            <person name="Murdoch R.W."/>
            <person name="Higgins S."/>
            <person name="Loffler F."/>
        </authorList>
    </citation>
    <scope>NUCLEOTIDE SEQUENCE</scope>
</reference>
<organism evidence="1">
    <name type="scientific">bioreactor metagenome</name>
    <dbReference type="NCBI Taxonomy" id="1076179"/>
    <lineage>
        <taxon>unclassified sequences</taxon>
        <taxon>metagenomes</taxon>
        <taxon>ecological metagenomes</taxon>
    </lineage>
</organism>
<dbReference type="AlphaFoldDB" id="A0A645GW46"/>
<proteinExistence type="predicted"/>
<dbReference type="EMBL" id="VSSQ01081620">
    <property type="protein sequence ID" value="MPN30486.1"/>
    <property type="molecule type" value="Genomic_DNA"/>
</dbReference>
<evidence type="ECO:0000313" key="1">
    <source>
        <dbReference type="EMBL" id="MPN30486.1"/>
    </source>
</evidence>
<sequence length="230" mass="24962">MQHAVDAEADDAEVAPRPDVDVGGPLVEGVLPQPVDDMDDMLVVGIVLAVALAEFNQLLEARQPAGHFALGGSLLDRAGKVEEFDQITANVLGIGHHPADVLAQDLAQFALPFAQEGLSGGHHHLARRHLHRQDAETPGVGAGHHFADAGEVDLQRIDVEVVETATRCQPFGQHVERQEFGWCRRGAPLLVGDDDQRMDLVAVQLALDLQRLCRFALDQAIGDGHFEHFR</sequence>
<comment type="caution">
    <text evidence="1">The sequence shown here is derived from an EMBL/GenBank/DDBJ whole genome shotgun (WGS) entry which is preliminary data.</text>
</comment>
<name>A0A645GW46_9ZZZZ</name>
<accession>A0A645GW46</accession>
<gene>
    <name evidence="1" type="ORF">SDC9_177957</name>
</gene>